<feature type="domain" description="Type II/III secretion system secretin-like" evidence="10">
    <location>
        <begin position="502"/>
        <end position="664"/>
    </location>
</feature>
<dbReference type="InterPro" id="IPR013356">
    <property type="entry name" value="T2SS_GspD"/>
</dbReference>
<reference evidence="13" key="1">
    <citation type="journal article" date="2019" name="Int. J. Syst. Evol. Microbiol.">
        <title>The Global Catalogue of Microorganisms (GCM) 10K type strain sequencing project: providing services to taxonomists for standard genome sequencing and annotation.</title>
        <authorList>
            <consortium name="The Broad Institute Genomics Platform"/>
            <consortium name="The Broad Institute Genome Sequencing Center for Infectious Disease"/>
            <person name="Wu L."/>
            <person name="Ma J."/>
        </authorList>
    </citation>
    <scope>NUCLEOTIDE SEQUENCE [LARGE SCALE GENOMIC DNA]</scope>
    <source>
        <strain evidence="13">CCUG 57401</strain>
    </source>
</reference>
<keyword evidence="4" id="KW-1134">Transmembrane beta strand</keyword>
<keyword evidence="13" id="KW-1185">Reference proteome</keyword>
<accession>A0ABW0NMD0</accession>
<dbReference type="PRINTS" id="PR00811">
    <property type="entry name" value="BCTERIALGSPD"/>
</dbReference>
<keyword evidence="7" id="KW-0472">Membrane</keyword>
<feature type="domain" description="NolW-like" evidence="11">
    <location>
        <begin position="308"/>
        <end position="432"/>
    </location>
</feature>
<dbReference type="RefSeq" id="WP_376852759.1">
    <property type="nucleotide sequence ID" value="NZ_JBHSMF010000015.1"/>
</dbReference>
<evidence type="ECO:0000259" key="10">
    <source>
        <dbReference type="Pfam" id="PF00263"/>
    </source>
</evidence>
<keyword evidence="8" id="KW-0998">Cell outer membrane</keyword>
<dbReference type="Proteomes" id="UP001596037">
    <property type="component" value="Unassembled WGS sequence"/>
</dbReference>
<dbReference type="Gene3D" id="3.55.50.30">
    <property type="match status" value="1"/>
</dbReference>
<dbReference type="InterPro" id="IPR004846">
    <property type="entry name" value="T2SS/T3SS_dom"/>
</dbReference>
<comment type="similarity">
    <text evidence="2">Belongs to the bacterial secretin family. GSP D subfamily.</text>
</comment>
<evidence type="ECO:0000313" key="13">
    <source>
        <dbReference type="Proteomes" id="UP001596037"/>
    </source>
</evidence>
<evidence type="ECO:0000313" key="12">
    <source>
        <dbReference type="EMBL" id="MFC5500512.1"/>
    </source>
</evidence>
<dbReference type="InterPro" id="IPR050810">
    <property type="entry name" value="Bact_Secretion_Sys_Channel"/>
</dbReference>
<comment type="subcellular location">
    <subcellularLocation>
        <location evidence="1 9">Cell outer membrane</location>
    </subcellularLocation>
</comment>
<dbReference type="PANTHER" id="PTHR30332:SF25">
    <property type="entry name" value="SECRETIN XPSD"/>
    <property type="match status" value="1"/>
</dbReference>
<dbReference type="Pfam" id="PF03958">
    <property type="entry name" value="Secretin_N"/>
    <property type="match status" value="2"/>
</dbReference>
<feature type="domain" description="NolW-like" evidence="11">
    <location>
        <begin position="212"/>
        <end position="299"/>
    </location>
</feature>
<dbReference type="InterPro" id="IPR005644">
    <property type="entry name" value="NolW-like"/>
</dbReference>
<dbReference type="EMBL" id="JBHSMF010000015">
    <property type="protein sequence ID" value="MFC5500512.1"/>
    <property type="molecule type" value="Genomic_DNA"/>
</dbReference>
<proteinExistence type="inferred from homology"/>
<evidence type="ECO:0000256" key="5">
    <source>
        <dbReference type="ARBA" id="ARBA00022729"/>
    </source>
</evidence>
<evidence type="ECO:0000256" key="2">
    <source>
        <dbReference type="ARBA" id="ARBA00006980"/>
    </source>
</evidence>
<comment type="caution">
    <text evidence="12">The sequence shown here is derived from an EMBL/GenBank/DDBJ whole genome shotgun (WGS) entry which is preliminary data.</text>
</comment>
<sequence length="716" mass="74309">MNTVSPVPTVDKPNPQPINGVRIIRGTDRVVAPAPAAVPLTGTPNTFRFEDAPLLDVVHIILRDILKVDYMIHPPVTGTVTLATKGDISPDDAAYLLESALLANGLVMAQDSRGTYHVGRPEALRGFVSAPRQAGNGPLQPGFGAVIVPLKYIGAAEMATILRPMLPPESLLRVDTVRNLLVLAGTRTQAEGWLSIVSTFDVDLLKGMSVGLFPLKYASVQEVEAAMRMLSSGGRPAATGAPTPPGSPADAAAALAENPFFGALRIMPIERLNSILVVTPKAAYLEDARRWIERLDRPGLNLSEQVLHVYPVQNGSARHLAEVLNGIFGSGEVRSPTATGVAPGLNSASASTFGSGGGGMGIPSGAGGISAVLQAGQAAGAQAPAPSATPLRLGSIRVVADEVNNSVLVYGTALEFAKIESALRRLDLPPTQVLIEASIVEVTLTDDLQYGLQWTFNDAQSNGKVGTSVLSSLAGGVLGGPLAGFSYTLRNSAGNVRAVLNALADKSLVKVISSPSLMVMDNHTAQIVVGNQQPVQSGQTITTGGVISNSIVYKDTGVALAVTPSVNSGNMVTMTINQAVTDVGQIDTATGQRAFLQRQINSKVAVRSGETLVLGGLIRDNSTTGSSGIPLLHEIPILGGLFGTKNSNGQRTELLVIITPKVVRSDDDARDVSAEMRDRMKSFTGYKPFGALAPAGAAPAIPLPADPNAGGPNSIP</sequence>
<dbReference type="PANTHER" id="PTHR30332">
    <property type="entry name" value="PROBABLE GENERAL SECRETION PATHWAY PROTEIN D"/>
    <property type="match status" value="1"/>
</dbReference>
<protein>
    <submittedName>
        <fullName evidence="12">Type II secretion system secretin GspD</fullName>
    </submittedName>
</protein>
<dbReference type="NCBIfam" id="TIGR02517">
    <property type="entry name" value="type_II_gspD"/>
    <property type="match status" value="1"/>
</dbReference>
<keyword evidence="6" id="KW-0653">Protein transport</keyword>
<dbReference type="InterPro" id="IPR001775">
    <property type="entry name" value="GspD/PilQ"/>
</dbReference>
<evidence type="ECO:0000256" key="4">
    <source>
        <dbReference type="ARBA" id="ARBA00022452"/>
    </source>
</evidence>
<gene>
    <name evidence="12" type="primary">gspD</name>
    <name evidence="12" type="ORF">ACFPOE_23420</name>
</gene>
<dbReference type="InterPro" id="IPR038591">
    <property type="entry name" value="NolW-like_sf"/>
</dbReference>
<evidence type="ECO:0000256" key="9">
    <source>
        <dbReference type="RuleBase" id="RU004004"/>
    </source>
</evidence>
<evidence type="ECO:0000256" key="8">
    <source>
        <dbReference type="ARBA" id="ARBA00023237"/>
    </source>
</evidence>
<organism evidence="12 13">
    <name type="scientific">Caenimonas terrae</name>
    <dbReference type="NCBI Taxonomy" id="696074"/>
    <lineage>
        <taxon>Bacteria</taxon>
        <taxon>Pseudomonadati</taxon>
        <taxon>Pseudomonadota</taxon>
        <taxon>Betaproteobacteria</taxon>
        <taxon>Burkholderiales</taxon>
        <taxon>Comamonadaceae</taxon>
        <taxon>Caenimonas</taxon>
    </lineage>
</organism>
<name>A0ABW0NMD0_9BURK</name>
<dbReference type="Gene3D" id="3.30.1370.120">
    <property type="match status" value="3"/>
</dbReference>
<evidence type="ECO:0000256" key="7">
    <source>
        <dbReference type="ARBA" id="ARBA00023136"/>
    </source>
</evidence>
<keyword evidence="5" id="KW-0732">Signal</keyword>
<keyword evidence="4" id="KW-0812">Transmembrane</keyword>
<dbReference type="Pfam" id="PF00263">
    <property type="entry name" value="Secretin"/>
    <property type="match status" value="1"/>
</dbReference>
<evidence type="ECO:0000256" key="3">
    <source>
        <dbReference type="ARBA" id="ARBA00022448"/>
    </source>
</evidence>
<evidence type="ECO:0000259" key="11">
    <source>
        <dbReference type="Pfam" id="PF03958"/>
    </source>
</evidence>
<evidence type="ECO:0000256" key="6">
    <source>
        <dbReference type="ARBA" id="ARBA00022927"/>
    </source>
</evidence>
<keyword evidence="3 9" id="KW-0813">Transport</keyword>
<evidence type="ECO:0000256" key="1">
    <source>
        <dbReference type="ARBA" id="ARBA00004442"/>
    </source>
</evidence>